<keyword evidence="3" id="KW-1185">Reference proteome</keyword>
<accession>F2LJZ4</accession>
<protein>
    <recommendedName>
        <fullName evidence="4">TPR repeat-containing protein</fullName>
    </recommendedName>
</protein>
<dbReference type="EMBL" id="CP002600">
    <property type="protein sequence ID" value="AEA63442.1"/>
    <property type="molecule type" value="Genomic_DNA"/>
</dbReference>
<evidence type="ECO:0000256" key="1">
    <source>
        <dbReference type="SAM" id="MobiDB-lite"/>
    </source>
</evidence>
<reference evidence="2 3" key="1">
    <citation type="journal article" date="2011" name="J. Bacteriol.">
        <title>Complete genome sequence of Burkholderia gladioli BSR3.</title>
        <authorList>
            <person name="Seo Y.S."/>
            <person name="Lim J."/>
            <person name="Choi B.S."/>
            <person name="Kim H."/>
            <person name="Goo E."/>
            <person name="Lee B."/>
            <person name="Lim J.S."/>
            <person name="Choi I.Y."/>
            <person name="Moon J.S."/>
            <person name="Kim J."/>
            <person name="Hwang I."/>
        </authorList>
    </citation>
    <scope>NUCLEOTIDE SEQUENCE [LARGE SCALE GENOMIC DNA]</scope>
    <source>
        <strain evidence="2 3">BSR3</strain>
    </source>
</reference>
<dbReference type="eggNOG" id="COG0457">
    <property type="taxonomic scope" value="Bacteria"/>
</dbReference>
<evidence type="ECO:0000313" key="3">
    <source>
        <dbReference type="Proteomes" id="UP000008316"/>
    </source>
</evidence>
<name>F2LJZ4_BURGS</name>
<feature type="region of interest" description="Disordered" evidence="1">
    <location>
        <begin position="161"/>
        <end position="182"/>
    </location>
</feature>
<evidence type="ECO:0000313" key="2">
    <source>
        <dbReference type="EMBL" id="AEA63442.1"/>
    </source>
</evidence>
<gene>
    <name evidence="2" type="ordered locus">bgla_2g09850</name>
</gene>
<dbReference type="STRING" id="999541.bgla_2g09850"/>
<evidence type="ECO:0008006" key="4">
    <source>
        <dbReference type="Google" id="ProtNLM"/>
    </source>
</evidence>
<dbReference type="KEGG" id="bgd:bgla_2g09850"/>
<dbReference type="Proteomes" id="UP000008316">
    <property type="component" value="Chromosome 2"/>
</dbReference>
<organism evidence="2 3">
    <name type="scientific">Burkholderia gladioli (strain BSR3)</name>
    <dbReference type="NCBI Taxonomy" id="999541"/>
    <lineage>
        <taxon>Bacteria</taxon>
        <taxon>Pseudomonadati</taxon>
        <taxon>Pseudomonadota</taxon>
        <taxon>Betaproteobacteria</taxon>
        <taxon>Burkholderiales</taxon>
        <taxon>Burkholderiaceae</taxon>
        <taxon>Burkholderia</taxon>
    </lineage>
</organism>
<dbReference type="Gene3D" id="3.40.50.2000">
    <property type="entry name" value="Glycogen Phosphorylase B"/>
    <property type="match status" value="1"/>
</dbReference>
<proteinExistence type="predicted"/>
<dbReference type="HOGENOM" id="CLU_578320_0_0_4"/>
<sequence length="478" mass="53030">MRTVPSKSSAEPFRVPLAKPAAPAIPPFLREICERLIAQRREDELLPWADRALLIDPLALDFAEMRALALSLGGLHREAAETLRRHQDGLRSRRRDFESWLGYELSMAGDPEAGAARLDEARRQAVAAGDTAIASLAAHRLGDAQLRQGKPQGFANWLHRNEDPNSSGSYRPASLPTWNGGDPSGRRVLVTHQLGFGDQLLMLAAARDWLHAGARLMISCDKPLLPLLRASLPECRVIDAPRPLTQAEPWPEDEALRREFEVFAPDLHATLLHLPLLDAARAQPRGRFEPYLRVPPERARDAALWARRMRAAAPGRKLVGLCYDCAHRHRPELGSTIRCWAGLRSLPRVEIERLVAHPALAERIQFVSLHHPSGEALAGGLPRGMRHYAPDIDDFADTAACIQELDAVIAVDSAVANLAALLGARTCVPLNQAGDWRWGSRGRDTPWLPGVTVLRQRETGNWAPVFEEIVNWLRDEVI</sequence>
<dbReference type="AlphaFoldDB" id="F2LJZ4"/>
<dbReference type="SUPFAM" id="SSF53756">
    <property type="entry name" value="UDP-Glycosyltransferase/glycogen phosphorylase"/>
    <property type="match status" value="1"/>
</dbReference>